<evidence type="ECO:0000256" key="9">
    <source>
        <dbReference type="SAM" id="Phobius"/>
    </source>
</evidence>
<dbReference type="Pfam" id="PF04143">
    <property type="entry name" value="Sulf_transp"/>
    <property type="match status" value="1"/>
</dbReference>
<feature type="transmembrane region" description="Helical" evidence="9">
    <location>
        <begin position="354"/>
        <end position="371"/>
    </location>
</feature>
<evidence type="ECO:0000313" key="10">
    <source>
        <dbReference type="EMBL" id="MBT0959587.1"/>
    </source>
</evidence>
<gene>
    <name evidence="10" type="ORF">I8J34_00260</name>
</gene>
<dbReference type="RefSeq" id="WP_214359352.1">
    <property type="nucleotide sequence ID" value="NZ_JAEKFT010000001.1"/>
</dbReference>
<feature type="transmembrane region" description="Helical" evidence="9">
    <location>
        <begin position="36"/>
        <end position="58"/>
    </location>
</feature>
<comment type="subcellular location">
    <subcellularLocation>
        <location evidence="1">Cell inner membrane</location>
        <topology evidence="1">Multi-pass membrane protein</topology>
    </subcellularLocation>
</comment>
<sequence>MPSPHERPRVQWPVAAIALLALVALAAGLPARMAALLGIGALLGLTLFHAAFGFASAYRVAILRRDTAGVRAQLGMIALASVLFAPALADGALFGQAVGGAVAPVGVQVAVGAFLFGIGMQLGGGCGSGTLYTVGGGNRRMAITLVAFIAGSFWASLHMGDWQRLPSGPAVSLGHALGWWPAEVLQLAVLGGVAWWLKRVDVAPAAARRHRVWQGPWPLAAGAVLLALLNVATLALAGHPWTITWAFTLWGAKLASAAGWEAATAPFWQGGFQQAALAGSVFEDTTSVMDIGLLLGAMLAAALAGRYAARRPMPWRTVVAAAVGGGLMGYGARIAFGCNIGAFVAGVASTSLHGWLWIVCAIPGTLWGIRLRPLFGLANESTNRQEGEDEGRR</sequence>
<keyword evidence="11" id="KW-1185">Reference proteome</keyword>
<evidence type="ECO:0000256" key="3">
    <source>
        <dbReference type="ARBA" id="ARBA00022475"/>
    </source>
</evidence>
<name>A0A944H9J7_DENI1</name>
<dbReference type="PANTHER" id="PTHR30574">
    <property type="entry name" value="INNER MEMBRANE PROTEIN YEDE"/>
    <property type="match status" value="1"/>
</dbReference>
<proteinExistence type="inferred from homology"/>
<evidence type="ECO:0000256" key="4">
    <source>
        <dbReference type="ARBA" id="ARBA00022519"/>
    </source>
</evidence>
<evidence type="ECO:0000256" key="6">
    <source>
        <dbReference type="ARBA" id="ARBA00022989"/>
    </source>
</evidence>
<dbReference type="InterPro" id="IPR007272">
    <property type="entry name" value="Sulf_transp_TsuA/YedE"/>
</dbReference>
<feature type="transmembrane region" description="Helical" evidence="9">
    <location>
        <begin position="177"/>
        <end position="197"/>
    </location>
</feature>
<dbReference type="Proteomes" id="UP000694660">
    <property type="component" value="Unassembled WGS sequence"/>
</dbReference>
<evidence type="ECO:0000256" key="5">
    <source>
        <dbReference type="ARBA" id="ARBA00022692"/>
    </source>
</evidence>
<feature type="transmembrane region" description="Helical" evidence="9">
    <location>
        <begin position="70"/>
        <end position="89"/>
    </location>
</feature>
<comment type="caution">
    <text evidence="10">The sequence shown here is derived from an EMBL/GenBank/DDBJ whole genome shotgun (WGS) entry which is preliminary data.</text>
</comment>
<feature type="transmembrane region" description="Helical" evidence="9">
    <location>
        <begin position="217"/>
        <end position="237"/>
    </location>
</feature>
<dbReference type="GO" id="GO:0005886">
    <property type="term" value="C:plasma membrane"/>
    <property type="evidence" value="ECO:0007669"/>
    <property type="project" value="UniProtKB-SubCell"/>
</dbReference>
<evidence type="ECO:0000256" key="7">
    <source>
        <dbReference type="ARBA" id="ARBA00023136"/>
    </source>
</evidence>
<dbReference type="AlphaFoldDB" id="A0A944H9J7"/>
<reference evidence="11" key="1">
    <citation type="journal article" date="2022" name="ISME J.">
        <title>Genetic and phylogenetic analysis of dissimilatory iodate-reducing bacteria identifies potential niches across the world's oceans.</title>
        <authorList>
            <person name="Reyes-Umana V."/>
            <person name="Henning Z."/>
            <person name="Lee K."/>
            <person name="Barnum T.P."/>
            <person name="Coates J.D."/>
        </authorList>
    </citation>
    <scope>NUCLEOTIDE SEQUENCE [LARGE SCALE GENOMIC DNA]</scope>
    <source>
        <strain evidence="11">IR12</strain>
    </source>
</reference>
<keyword evidence="7 9" id="KW-0472">Membrane</keyword>
<comment type="similarity">
    <text evidence="8">Belongs to the TsuA/YedE (TC 9.B.102) family.</text>
</comment>
<protein>
    <submittedName>
        <fullName evidence="10">YeeE/YedE family protein</fullName>
    </submittedName>
</protein>
<organism evidence="10 11">
    <name type="scientific">Denitromonas iodatirespirans</name>
    <dbReference type="NCBI Taxonomy" id="2795389"/>
    <lineage>
        <taxon>Bacteria</taxon>
        <taxon>Pseudomonadati</taxon>
        <taxon>Pseudomonadota</taxon>
        <taxon>Betaproteobacteria</taxon>
        <taxon>Rhodocyclales</taxon>
        <taxon>Zoogloeaceae</taxon>
        <taxon>Denitromonas</taxon>
    </lineage>
</organism>
<keyword evidence="3" id="KW-1003">Cell membrane</keyword>
<feature type="transmembrane region" description="Helical" evidence="9">
    <location>
        <begin position="141"/>
        <end position="157"/>
    </location>
</feature>
<accession>A0A944H9J7</accession>
<evidence type="ECO:0000256" key="1">
    <source>
        <dbReference type="ARBA" id="ARBA00004429"/>
    </source>
</evidence>
<feature type="transmembrane region" description="Helical" evidence="9">
    <location>
        <begin position="291"/>
        <end position="309"/>
    </location>
</feature>
<dbReference type="EMBL" id="JAEKFT010000001">
    <property type="protein sequence ID" value="MBT0959587.1"/>
    <property type="molecule type" value="Genomic_DNA"/>
</dbReference>
<evidence type="ECO:0000256" key="2">
    <source>
        <dbReference type="ARBA" id="ARBA00022448"/>
    </source>
</evidence>
<evidence type="ECO:0000313" key="11">
    <source>
        <dbReference type="Proteomes" id="UP000694660"/>
    </source>
</evidence>
<keyword evidence="2" id="KW-0813">Transport</keyword>
<evidence type="ECO:0000256" key="8">
    <source>
        <dbReference type="ARBA" id="ARBA00035655"/>
    </source>
</evidence>
<keyword evidence="4" id="KW-0997">Cell inner membrane</keyword>
<keyword evidence="6 9" id="KW-1133">Transmembrane helix</keyword>
<keyword evidence="5 9" id="KW-0812">Transmembrane</keyword>
<dbReference type="PANTHER" id="PTHR30574:SF1">
    <property type="entry name" value="SULPHUR TRANSPORT DOMAIN-CONTAINING PROTEIN"/>
    <property type="match status" value="1"/>
</dbReference>